<proteinExistence type="predicted"/>
<dbReference type="PANTHER" id="PTHR37692:SF1">
    <property type="entry name" value="DUF420 DOMAIN-CONTAINING PROTEIN"/>
    <property type="match status" value="1"/>
</dbReference>
<accession>A0ABV8JBR7</accession>
<evidence type="ECO:0000256" key="1">
    <source>
        <dbReference type="SAM" id="Phobius"/>
    </source>
</evidence>
<evidence type="ECO:0000313" key="2">
    <source>
        <dbReference type="EMBL" id="MFC4076333.1"/>
    </source>
</evidence>
<keyword evidence="3" id="KW-1185">Reference proteome</keyword>
<organism evidence="2 3">
    <name type="scientific">Salinithrix halophila</name>
    <dbReference type="NCBI Taxonomy" id="1485204"/>
    <lineage>
        <taxon>Bacteria</taxon>
        <taxon>Bacillati</taxon>
        <taxon>Bacillota</taxon>
        <taxon>Bacilli</taxon>
        <taxon>Bacillales</taxon>
        <taxon>Thermoactinomycetaceae</taxon>
        <taxon>Salinithrix</taxon>
    </lineage>
</organism>
<reference evidence="3" key="1">
    <citation type="journal article" date="2019" name="Int. J. Syst. Evol. Microbiol.">
        <title>The Global Catalogue of Microorganisms (GCM) 10K type strain sequencing project: providing services to taxonomists for standard genome sequencing and annotation.</title>
        <authorList>
            <consortium name="The Broad Institute Genomics Platform"/>
            <consortium name="The Broad Institute Genome Sequencing Center for Infectious Disease"/>
            <person name="Wu L."/>
            <person name="Ma J."/>
        </authorList>
    </citation>
    <scope>NUCLEOTIDE SEQUENCE [LARGE SCALE GENOMIC DNA]</scope>
    <source>
        <strain evidence="3">IBRC-M 10813</strain>
    </source>
</reference>
<feature type="transmembrane region" description="Helical" evidence="1">
    <location>
        <begin position="90"/>
        <end position="109"/>
    </location>
</feature>
<name>A0ABV8JBR7_9BACL</name>
<keyword evidence="1" id="KW-1133">Transmembrane helix</keyword>
<dbReference type="PANTHER" id="PTHR37692">
    <property type="entry name" value="HYPOTHETICAL MEMBRANE SPANNING PROTEIN"/>
    <property type="match status" value="1"/>
</dbReference>
<comment type="caution">
    <text evidence="2">The sequence shown here is derived from an EMBL/GenBank/DDBJ whole genome shotgun (WGS) entry which is preliminary data.</text>
</comment>
<protein>
    <submittedName>
        <fullName evidence="2">DUF420 domain-containing protein</fullName>
    </submittedName>
</protein>
<keyword evidence="1" id="KW-0472">Membrane</keyword>
<keyword evidence="1" id="KW-0812">Transmembrane</keyword>
<dbReference type="EMBL" id="JBHSAP010000007">
    <property type="protein sequence ID" value="MFC4076333.1"/>
    <property type="molecule type" value="Genomic_DNA"/>
</dbReference>
<sequence>MADLNNSSENPYGPPKDRNYTPWVVGLSIAINAIVAVLFFMPKVEGLDHLDLTFLPMMNAIFNSFTTVFLLAALYFILKKNVTMHKRFIYAAFSSTGLFLITYLTYHALAPSTHYGGEGLLKAIYYFILITHIVLAAVIVPLALVTFFRGINMRVEKHRKIARWTMPLWLYVSITGVVVYLMISPYY</sequence>
<feature type="transmembrane region" description="Helical" evidence="1">
    <location>
        <begin position="124"/>
        <end position="148"/>
    </location>
</feature>
<dbReference type="Pfam" id="PF04238">
    <property type="entry name" value="DUF420"/>
    <property type="match status" value="1"/>
</dbReference>
<feature type="transmembrane region" description="Helical" evidence="1">
    <location>
        <begin position="20"/>
        <end position="40"/>
    </location>
</feature>
<dbReference type="InterPro" id="IPR007352">
    <property type="entry name" value="DUF420"/>
</dbReference>
<dbReference type="RefSeq" id="WP_380703084.1">
    <property type="nucleotide sequence ID" value="NZ_JBHSAP010000007.1"/>
</dbReference>
<gene>
    <name evidence="2" type="ORF">ACFOUO_05850</name>
</gene>
<feature type="transmembrane region" description="Helical" evidence="1">
    <location>
        <begin position="168"/>
        <end position="186"/>
    </location>
</feature>
<dbReference type="Proteomes" id="UP001595843">
    <property type="component" value="Unassembled WGS sequence"/>
</dbReference>
<feature type="transmembrane region" description="Helical" evidence="1">
    <location>
        <begin position="60"/>
        <end position="78"/>
    </location>
</feature>
<evidence type="ECO:0000313" key="3">
    <source>
        <dbReference type="Proteomes" id="UP001595843"/>
    </source>
</evidence>